<evidence type="ECO:0000313" key="3">
    <source>
        <dbReference type="EMBL" id="GAC84721.1"/>
    </source>
</evidence>
<dbReference type="InterPro" id="IPR000873">
    <property type="entry name" value="AMP-dep_synth/lig_dom"/>
</dbReference>
<protein>
    <submittedName>
        <fullName evidence="3">Acid--CoA ligase</fullName>
    </submittedName>
</protein>
<dbReference type="PANTHER" id="PTHR43767">
    <property type="entry name" value="LONG-CHAIN-FATTY-ACID--COA LIGASE"/>
    <property type="match status" value="1"/>
</dbReference>
<dbReference type="Gene3D" id="3.40.50.12780">
    <property type="entry name" value="N-terminal domain of ligase-like"/>
    <property type="match status" value="1"/>
</dbReference>
<dbReference type="SUPFAM" id="SSF56801">
    <property type="entry name" value="Acetyl-CoA synthetase-like"/>
    <property type="match status" value="1"/>
</dbReference>
<dbReference type="InterPro" id="IPR042099">
    <property type="entry name" value="ANL_N_sf"/>
</dbReference>
<accession>A0ABQ0IMD4</accession>
<feature type="domain" description="AMP-dependent synthetase/ligase" evidence="1">
    <location>
        <begin position="16"/>
        <end position="377"/>
    </location>
</feature>
<proteinExistence type="predicted"/>
<feature type="domain" description="AMP-binding enzyme C-terminal" evidence="2">
    <location>
        <begin position="428"/>
        <end position="503"/>
    </location>
</feature>
<dbReference type="PANTHER" id="PTHR43767:SF1">
    <property type="entry name" value="NONRIBOSOMAL PEPTIDE SYNTHASE PES1 (EUROFUNG)-RELATED"/>
    <property type="match status" value="1"/>
</dbReference>
<dbReference type="InterPro" id="IPR045851">
    <property type="entry name" value="AMP-bd_C_sf"/>
</dbReference>
<dbReference type="Pfam" id="PF13193">
    <property type="entry name" value="AMP-binding_C"/>
    <property type="match status" value="1"/>
</dbReference>
<dbReference type="InterPro" id="IPR050237">
    <property type="entry name" value="ATP-dep_AMP-bd_enzyme"/>
</dbReference>
<comment type="caution">
    <text evidence="3">The sequence shown here is derived from an EMBL/GenBank/DDBJ whole genome shotgun (WGS) entry which is preliminary data.</text>
</comment>
<dbReference type="Gene3D" id="3.30.300.30">
    <property type="match status" value="1"/>
</dbReference>
<organism evidence="3 4">
    <name type="scientific">Gordonia paraffinivorans NBRC 108238</name>
    <dbReference type="NCBI Taxonomy" id="1223543"/>
    <lineage>
        <taxon>Bacteria</taxon>
        <taxon>Bacillati</taxon>
        <taxon>Actinomycetota</taxon>
        <taxon>Actinomycetes</taxon>
        <taxon>Mycobacteriales</taxon>
        <taxon>Gordoniaceae</taxon>
        <taxon>Gordonia</taxon>
    </lineage>
</organism>
<gene>
    <name evidence="3" type="ORF">GP2_025_00400</name>
</gene>
<dbReference type="InterPro" id="IPR020845">
    <property type="entry name" value="AMP-binding_CS"/>
</dbReference>
<dbReference type="Pfam" id="PF00501">
    <property type="entry name" value="AMP-binding"/>
    <property type="match status" value="1"/>
</dbReference>
<keyword evidence="4" id="KW-1185">Reference proteome</keyword>
<dbReference type="GO" id="GO:0016874">
    <property type="term" value="F:ligase activity"/>
    <property type="evidence" value="ECO:0007669"/>
    <property type="project" value="UniProtKB-KW"/>
</dbReference>
<dbReference type="Proteomes" id="UP000035021">
    <property type="component" value="Unassembled WGS sequence"/>
</dbReference>
<evidence type="ECO:0000259" key="2">
    <source>
        <dbReference type="Pfam" id="PF13193"/>
    </source>
</evidence>
<keyword evidence="3" id="KW-0436">Ligase</keyword>
<reference evidence="3 4" key="1">
    <citation type="submission" date="2013-02" db="EMBL/GenBank/DDBJ databases">
        <title>Whole genome shotgun sequence of Gordonia paraffinivorans NBRC 108238.</title>
        <authorList>
            <person name="Isaki-Nakamura S."/>
            <person name="Hosoyama A."/>
            <person name="Tsuchikane K."/>
            <person name="Ando Y."/>
            <person name="Baba S."/>
            <person name="Ohji S."/>
            <person name="Hamada M."/>
            <person name="Tamura T."/>
            <person name="Yamazoe A."/>
            <person name="Yamazaki S."/>
            <person name="Fujita N."/>
        </authorList>
    </citation>
    <scope>NUCLEOTIDE SEQUENCE [LARGE SCALE GENOMIC DNA]</scope>
    <source>
        <strain evidence="3 4">NBRC 108238</strain>
    </source>
</reference>
<dbReference type="EMBL" id="BAOQ01000025">
    <property type="protein sequence ID" value="GAC84721.1"/>
    <property type="molecule type" value="Genomic_DNA"/>
</dbReference>
<evidence type="ECO:0000259" key="1">
    <source>
        <dbReference type="Pfam" id="PF00501"/>
    </source>
</evidence>
<dbReference type="InterPro" id="IPR025110">
    <property type="entry name" value="AMP-bd_C"/>
</dbReference>
<name>A0ABQ0IMD4_9ACTN</name>
<sequence length="514" mass="56527">MDPRKALQVNIANVIRRSARRNPGKVAIRHNDAELTYQELIDRSSRFASYLIEQGVRPGDRVGVLMHNQPEWIIAMLGIWQAGGTLVPYNYLFHPSALRHATQDAEVQMIVSPATDVERLGEALRGLAIAGRIISVGEHPDALTTWESVLKSPSAATVVPRFDTDDAVLMYTSGSTGQPKGVRQSHRGIAAVCEAECDIWSIDEDDEALVCTPLFHVGGLQLITLPLLFTGGTVTLRRWNAREWLADAARYQPTIVALVPAMMIDILNELGGETYPLPSVRVCAIGGSALPLSRLKQLTAATGIVAANIYGQTEQMGLSITEPLDEDRREGSLGKPLEQIVEVRIVSTDAEDLGRDVRIGETGELWVRGDTVTPGYWRLDELNDAKFVDGWFRTSDLVRADRDGYLYYVDRADDMIISGGENVYPQMVEGHLAACPLIAEVAVIGTPHERLSQQVTAIVVPTKPGVTADDIAAYCESNPNLRGLQRPRRIEIVDTIPRTATNKVDRPLLKRSFQ</sequence>
<evidence type="ECO:0000313" key="4">
    <source>
        <dbReference type="Proteomes" id="UP000035021"/>
    </source>
</evidence>
<dbReference type="PROSITE" id="PS00455">
    <property type="entry name" value="AMP_BINDING"/>
    <property type="match status" value="1"/>
</dbReference>